<feature type="compositionally biased region" description="Basic and acidic residues" evidence="5">
    <location>
        <begin position="194"/>
        <end position="203"/>
    </location>
</feature>
<dbReference type="InterPro" id="IPR003593">
    <property type="entry name" value="AAA+_ATPase"/>
</dbReference>
<feature type="compositionally biased region" description="Polar residues" evidence="5">
    <location>
        <begin position="320"/>
        <end position="329"/>
    </location>
</feature>
<dbReference type="Gene3D" id="1.10.8.60">
    <property type="match status" value="1"/>
</dbReference>
<dbReference type="EMBL" id="LFJN01000011">
    <property type="protein sequence ID" value="KPI40961.1"/>
    <property type="molecule type" value="Genomic_DNA"/>
</dbReference>
<dbReference type="VEuPathDB" id="FungiDB:AB675_10807"/>
<evidence type="ECO:0000256" key="3">
    <source>
        <dbReference type="ARBA" id="ARBA00022787"/>
    </source>
</evidence>
<feature type="compositionally biased region" description="Polar residues" evidence="5">
    <location>
        <begin position="26"/>
        <end position="53"/>
    </location>
</feature>
<gene>
    <name evidence="7" type="ORF">AB675_10807</name>
</gene>
<dbReference type="Gene3D" id="3.40.50.300">
    <property type="entry name" value="P-loop containing nucleotide triphosphate hydrolases"/>
    <property type="match status" value="1"/>
</dbReference>
<dbReference type="GeneID" id="28731482"/>
<feature type="region of interest" description="Disordered" evidence="5">
    <location>
        <begin position="960"/>
        <end position="993"/>
    </location>
</feature>
<dbReference type="RefSeq" id="XP_018000924.1">
    <property type="nucleotide sequence ID" value="XM_018139602.1"/>
</dbReference>
<dbReference type="SUPFAM" id="SSF52540">
    <property type="entry name" value="P-loop containing nucleoside triphosphate hydrolases"/>
    <property type="match status" value="1"/>
</dbReference>
<organism evidence="7 8">
    <name type="scientific">Cyphellophora attinorum</name>
    <dbReference type="NCBI Taxonomy" id="1664694"/>
    <lineage>
        <taxon>Eukaryota</taxon>
        <taxon>Fungi</taxon>
        <taxon>Dikarya</taxon>
        <taxon>Ascomycota</taxon>
        <taxon>Pezizomycotina</taxon>
        <taxon>Eurotiomycetes</taxon>
        <taxon>Chaetothyriomycetidae</taxon>
        <taxon>Chaetothyriales</taxon>
        <taxon>Cyphellophoraceae</taxon>
        <taxon>Cyphellophora</taxon>
    </lineage>
</organism>
<evidence type="ECO:0000313" key="7">
    <source>
        <dbReference type="EMBL" id="KPI40961.1"/>
    </source>
</evidence>
<feature type="region of interest" description="Disordered" evidence="5">
    <location>
        <begin position="149"/>
        <end position="216"/>
    </location>
</feature>
<evidence type="ECO:0000259" key="6">
    <source>
        <dbReference type="SMART" id="SM00382"/>
    </source>
</evidence>
<comment type="caution">
    <text evidence="7">The sequence shown here is derived from an EMBL/GenBank/DDBJ whole genome shotgun (WGS) entry which is preliminary data.</text>
</comment>
<proteinExistence type="predicted"/>
<feature type="domain" description="AAA+ ATPase" evidence="6">
    <location>
        <begin position="765"/>
        <end position="901"/>
    </location>
</feature>
<dbReference type="PANTHER" id="PTHR45644">
    <property type="entry name" value="AAA ATPASE, PUTATIVE (AFU_ORTHOLOGUE AFUA_2G12920)-RELATED-RELATED"/>
    <property type="match status" value="1"/>
</dbReference>
<dbReference type="PANTHER" id="PTHR45644:SF56">
    <property type="entry name" value="AAA ATPASE, PUTATIVE (AFU_ORTHOLOGUE AFUA_2G12920)-RELATED"/>
    <property type="match status" value="1"/>
</dbReference>
<evidence type="ECO:0000256" key="1">
    <source>
        <dbReference type="ARBA" id="ARBA00004572"/>
    </source>
</evidence>
<feature type="compositionally biased region" description="Polar residues" evidence="5">
    <location>
        <begin position="1027"/>
        <end position="1038"/>
    </location>
</feature>
<dbReference type="Pfam" id="PF24581">
    <property type="entry name" value="DUF7608"/>
    <property type="match status" value="1"/>
</dbReference>
<feature type="compositionally biased region" description="Basic and acidic residues" evidence="5">
    <location>
        <begin position="169"/>
        <end position="185"/>
    </location>
</feature>
<dbReference type="Proteomes" id="UP000038010">
    <property type="component" value="Unassembled WGS sequence"/>
</dbReference>
<dbReference type="Pfam" id="PF17862">
    <property type="entry name" value="AAA_lid_3"/>
    <property type="match status" value="1"/>
</dbReference>
<evidence type="ECO:0000256" key="2">
    <source>
        <dbReference type="ARBA" id="ARBA00022741"/>
    </source>
</evidence>
<dbReference type="AlphaFoldDB" id="A0A0N0NMX4"/>
<feature type="compositionally biased region" description="Polar residues" evidence="5">
    <location>
        <begin position="93"/>
        <end position="107"/>
    </location>
</feature>
<keyword evidence="3" id="KW-1000">Mitochondrion outer membrane</keyword>
<protein>
    <submittedName>
        <fullName evidence="7">Protein MSP1</fullName>
    </submittedName>
</protein>
<feature type="region of interest" description="Disordered" evidence="5">
    <location>
        <begin position="26"/>
        <end position="107"/>
    </location>
</feature>
<dbReference type="GO" id="GO:0005741">
    <property type="term" value="C:mitochondrial outer membrane"/>
    <property type="evidence" value="ECO:0007669"/>
    <property type="project" value="UniProtKB-SubCell"/>
</dbReference>
<feature type="compositionally biased region" description="Polar residues" evidence="5">
    <location>
        <begin position="965"/>
        <end position="974"/>
    </location>
</feature>
<evidence type="ECO:0000313" key="8">
    <source>
        <dbReference type="Proteomes" id="UP000038010"/>
    </source>
</evidence>
<feature type="region of interest" description="Disordered" evidence="5">
    <location>
        <begin position="316"/>
        <end position="361"/>
    </location>
</feature>
<keyword evidence="8" id="KW-1185">Reference proteome</keyword>
<evidence type="ECO:0000256" key="4">
    <source>
        <dbReference type="ARBA" id="ARBA00022840"/>
    </source>
</evidence>
<name>A0A0N0NMX4_9EURO</name>
<dbReference type="InterPro" id="IPR027417">
    <property type="entry name" value="P-loop_NTPase"/>
</dbReference>
<keyword evidence="3" id="KW-0496">Mitochondrion</keyword>
<keyword evidence="4" id="KW-0067">ATP-binding</keyword>
<reference evidence="7 8" key="1">
    <citation type="submission" date="2015-06" db="EMBL/GenBank/DDBJ databases">
        <title>Draft genome of the ant-associated black yeast Phialophora attae CBS 131958.</title>
        <authorList>
            <person name="Moreno L.F."/>
            <person name="Stielow B.J."/>
            <person name="de Hoog S."/>
            <person name="Vicente V.A."/>
            <person name="Weiss V.A."/>
            <person name="de Vries M."/>
            <person name="Cruz L.M."/>
            <person name="Souza E.M."/>
        </authorList>
    </citation>
    <scope>NUCLEOTIDE SEQUENCE [LARGE SCALE GENOMIC DNA]</scope>
    <source>
        <strain evidence="7 8">CBS 131958</strain>
    </source>
</reference>
<dbReference type="Pfam" id="PF00004">
    <property type="entry name" value="AAA"/>
    <property type="match status" value="1"/>
</dbReference>
<dbReference type="STRING" id="1664694.A0A0N0NMX4"/>
<dbReference type="GO" id="GO:0016887">
    <property type="term" value="F:ATP hydrolysis activity"/>
    <property type="evidence" value="ECO:0007669"/>
    <property type="project" value="InterPro"/>
</dbReference>
<dbReference type="InterPro" id="IPR056027">
    <property type="entry name" value="DUF7608"/>
</dbReference>
<keyword evidence="3" id="KW-0472">Membrane</keyword>
<dbReference type="InterPro" id="IPR041569">
    <property type="entry name" value="AAA_lid_3"/>
</dbReference>
<dbReference type="OrthoDB" id="39734at2759"/>
<keyword evidence="2" id="KW-0547">Nucleotide-binding</keyword>
<comment type="subcellular location">
    <subcellularLocation>
        <location evidence="1">Mitochondrion outer membrane</location>
        <topology evidence="1">Single-pass membrane protein</topology>
    </subcellularLocation>
</comment>
<accession>A0A0N0NMX4</accession>
<sequence length="1163" mass="127307">MHSTLQEARLIHRSFKSSCRYCSARTQSSRRSFHRTSTLRNTTDPGSNSNSESAPPAGPGKDAADNRTSPTRDGASSVVPQLPVTAPSLGRTGEQNQTNGFYGSSFNRRQRVRAQQEVTEPPFSVPEWFVDSNVALWSDLAARPNEIGTTDDFLEAKTKGEGGPPGGDSEDKPSRPRSDDSRPTLRDFTLLDVSRTDASKEQDNSSENNQENTPRYYLEKAQCEEVLTTLRGSLRTAANTSQNQGEPAVKANNVIIRYAGKDAENLLDELVRSLATSYGSHLVDLDVQDISDLISQARTRGEYSIAEARMLSYDALVPSPRSNDSGQTEPSEDMNDEFAPGSDAPDMDISEMGFPSSSSKSPSIMKAFTIDLTNLGDFGSRLTRLDGRHSRRGNNLLGAGGRSHSFGQSYSRAASPAGPFSGLCESLLSTIAAKKARATTPDQATEDRRNALTDKLGLPRNSTLVHVKDINNIEDIAIGHTFMNDLCLAVEAKRQQGEHMIIVGTECPKHHLEDAQGREARHFEALQQTPMPSETDVARIIVVTPPRSVWKSNNAKMSALSRSRRIASINLRHIWQMMRVWETGPNIVIEPFSSHLKPGFWKEPFLQNLTIKDRYNISQEVWSFQYVHRLVSYMRGLGDGREAPMEMGLFQPVISYAIDKLAESDLSKLRSGSSSQSQVEKALRALRGGARGDIKGDDAKLSRVRAQANKHETRLLSGVIESDKMSTTFDDVHAPAETIEALQTLTTLSLINPEAFTYGVLASDRIPGLLLYGPPGTGKTLLAKAVAKESGATMLEVSAADLNDMYVGEGEKNVKALFSLAKKLSPCVVFLDEADAMFSARSANGRRVSHRELLNQFLKEWDGMSNDAGSAFLMVATNRPMDFDDAVLRRLPRRLLIDLPTEKDRHAILKIHLKAEQLSEGLDLADLAKRTPFYSGSDLKNLCVAAALTAVKEQHDLSRKAASAETASVPTSKSAAGDETTGDLSTDFADDFPSHPLTAEKLISTLKPSMRKDKVELIARLVKEKGQSSGMSDTTAQDSGEEKPEEQATAQQEAAPSLPADATESPIHHEPAPSSGPKKRVLTRAHFDKALEEITASVSEDMNSLKEIKKFDDVYGDKRSRKKRAPKWGFTDPVVASEVLDTVKVRKEVVRARRNGGGFGGLP</sequence>
<dbReference type="GO" id="GO:0005524">
    <property type="term" value="F:ATP binding"/>
    <property type="evidence" value="ECO:0007669"/>
    <property type="project" value="UniProtKB-KW"/>
</dbReference>
<feature type="region of interest" description="Disordered" evidence="5">
    <location>
        <begin position="1022"/>
        <end position="1084"/>
    </location>
</feature>
<dbReference type="InterPro" id="IPR003959">
    <property type="entry name" value="ATPase_AAA_core"/>
</dbReference>
<evidence type="ECO:0000256" key="5">
    <source>
        <dbReference type="SAM" id="MobiDB-lite"/>
    </source>
</evidence>
<dbReference type="InterPro" id="IPR051701">
    <property type="entry name" value="Mito_OM_Translocase_MSP1"/>
</dbReference>
<dbReference type="SMART" id="SM00382">
    <property type="entry name" value="AAA"/>
    <property type="match status" value="1"/>
</dbReference>